<protein>
    <submittedName>
        <fullName evidence="1">Sugar ABC transporter substrate-binding protein</fullName>
    </submittedName>
</protein>
<comment type="caution">
    <text evidence="1">The sequence shown here is derived from an EMBL/GenBank/DDBJ whole genome shotgun (WGS) entry which is preliminary data.</text>
</comment>
<accession>A0A7Z0WHE7</accession>
<organism evidence="1 2">
    <name type="scientific">Actinophytocola xinjiangensis</name>
    <dbReference type="NCBI Taxonomy" id="485602"/>
    <lineage>
        <taxon>Bacteria</taxon>
        <taxon>Bacillati</taxon>
        <taxon>Actinomycetota</taxon>
        <taxon>Actinomycetes</taxon>
        <taxon>Pseudonocardiales</taxon>
        <taxon>Pseudonocardiaceae</taxon>
    </lineage>
</organism>
<keyword evidence="2" id="KW-1185">Reference proteome</keyword>
<evidence type="ECO:0000313" key="2">
    <source>
        <dbReference type="Proteomes" id="UP000185696"/>
    </source>
</evidence>
<proteinExistence type="predicted"/>
<evidence type="ECO:0000313" key="1">
    <source>
        <dbReference type="EMBL" id="OLF07221.1"/>
    </source>
</evidence>
<dbReference type="AlphaFoldDB" id="A0A7Z0WHE7"/>
<gene>
    <name evidence="1" type="ORF">BLA60_28905</name>
</gene>
<dbReference type="RefSeq" id="WP_075136164.1">
    <property type="nucleotide sequence ID" value="NZ_MSIF01000017.1"/>
</dbReference>
<dbReference type="EMBL" id="MSIF01000017">
    <property type="protein sequence ID" value="OLF07221.1"/>
    <property type="molecule type" value="Genomic_DNA"/>
</dbReference>
<name>A0A7Z0WHE7_9PSEU</name>
<reference evidence="1 2" key="1">
    <citation type="submission" date="2016-12" db="EMBL/GenBank/DDBJ databases">
        <title>The draft genome sequence of Actinophytocola xinjiangensis.</title>
        <authorList>
            <person name="Wang W."/>
            <person name="Yuan L."/>
        </authorList>
    </citation>
    <scope>NUCLEOTIDE SEQUENCE [LARGE SCALE GENOMIC DNA]</scope>
    <source>
        <strain evidence="1 2">CGMCC 4.4663</strain>
    </source>
</reference>
<sequence length="145" mass="16000">MPRLERDPTFLPLTISATYAVAEAMARTPTLRATAELVRDRARRADAAAAECWAALCAGCDAPGRRALPNRLRELSEVTSVYAGTRWWFGRGSQHRERVSSALERIEEAVAERDGAEFAEAFVGYDQAVATVLVNSHSRLETHVQ</sequence>
<dbReference type="Proteomes" id="UP000185696">
    <property type="component" value="Unassembled WGS sequence"/>
</dbReference>